<comment type="caution">
    <text evidence="1">The sequence shown here is derived from an EMBL/GenBank/DDBJ whole genome shotgun (WGS) entry which is preliminary data.</text>
</comment>
<evidence type="ECO:0000313" key="2">
    <source>
        <dbReference type="Proteomes" id="UP000663852"/>
    </source>
</evidence>
<dbReference type="OrthoDB" id="10021929at2759"/>
<reference evidence="1" key="1">
    <citation type="submission" date="2021-02" db="EMBL/GenBank/DDBJ databases">
        <authorList>
            <person name="Nowell W R."/>
        </authorList>
    </citation>
    <scope>NUCLEOTIDE SEQUENCE</scope>
</reference>
<organism evidence="1 2">
    <name type="scientific">Adineta ricciae</name>
    <name type="common">Rotifer</name>
    <dbReference type="NCBI Taxonomy" id="249248"/>
    <lineage>
        <taxon>Eukaryota</taxon>
        <taxon>Metazoa</taxon>
        <taxon>Spiralia</taxon>
        <taxon>Gnathifera</taxon>
        <taxon>Rotifera</taxon>
        <taxon>Eurotatoria</taxon>
        <taxon>Bdelloidea</taxon>
        <taxon>Adinetida</taxon>
        <taxon>Adinetidae</taxon>
        <taxon>Adineta</taxon>
    </lineage>
</organism>
<accession>A0A813YLZ3</accession>
<protein>
    <submittedName>
        <fullName evidence="1">Uncharacterized protein</fullName>
    </submittedName>
</protein>
<dbReference type="EMBL" id="CAJNOJ010000030">
    <property type="protein sequence ID" value="CAF0886129.1"/>
    <property type="molecule type" value="Genomic_DNA"/>
</dbReference>
<sequence length="110" mass="12772">MMTHTEIYIVDRISICIVFLQLEYVQCYQSRAKLPSMSDTDASQWLAIRSLPRRFRQQYLANQQPDDLSQAFGQLQAMNDNGIRQFDSQSIDGIPMEVLYELSQKGGKYK</sequence>
<proteinExistence type="predicted"/>
<evidence type="ECO:0000313" key="1">
    <source>
        <dbReference type="EMBL" id="CAF0886129.1"/>
    </source>
</evidence>
<dbReference type="AlphaFoldDB" id="A0A813YLZ3"/>
<gene>
    <name evidence="1" type="ORF">EDS130_LOCUS9035</name>
</gene>
<name>A0A813YLZ3_ADIRI</name>
<dbReference type="Proteomes" id="UP000663852">
    <property type="component" value="Unassembled WGS sequence"/>
</dbReference>